<dbReference type="EMBL" id="FLRH01000004">
    <property type="protein sequence ID" value="SBT69009.1"/>
    <property type="molecule type" value="Genomic_DNA"/>
</dbReference>
<keyword evidence="2" id="KW-1185">Reference proteome</keyword>
<accession>A0A1A9BJ75</accession>
<dbReference type="RefSeq" id="WP_141684646.1">
    <property type="nucleotide sequence ID" value="NZ_FLRH01000004.1"/>
</dbReference>
<name>A0A1A9BJ75_9ACTN</name>
<protein>
    <submittedName>
        <fullName evidence="1">Uncharacterized protein</fullName>
    </submittedName>
</protein>
<dbReference type="PROSITE" id="PS51257">
    <property type="entry name" value="PROKAR_LIPOPROTEIN"/>
    <property type="match status" value="1"/>
</dbReference>
<proteinExistence type="predicted"/>
<gene>
    <name evidence="1" type="ORF">GA0070622_6127</name>
</gene>
<evidence type="ECO:0000313" key="1">
    <source>
        <dbReference type="EMBL" id="SBT69009.1"/>
    </source>
</evidence>
<dbReference type="AlphaFoldDB" id="A0A1A9BJ75"/>
<organism evidence="1 2">
    <name type="scientific">Micromonospora sediminicola</name>
    <dbReference type="NCBI Taxonomy" id="946078"/>
    <lineage>
        <taxon>Bacteria</taxon>
        <taxon>Bacillati</taxon>
        <taxon>Actinomycetota</taxon>
        <taxon>Actinomycetes</taxon>
        <taxon>Micromonosporales</taxon>
        <taxon>Micromonosporaceae</taxon>
        <taxon>Micromonospora</taxon>
    </lineage>
</organism>
<dbReference type="OrthoDB" id="3483814at2"/>
<reference evidence="2" key="1">
    <citation type="submission" date="2016-06" db="EMBL/GenBank/DDBJ databases">
        <authorList>
            <person name="Varghese N."/>
            <person name="Submissions Spin"/>
        </authorList>
    </citation>
    <scope>NUCLEOTIDE SEQUENCE [LARGE SCALE GENOMIC DNA]</scope>
    <source>
        <strain evidence="2">DSM 45794</strain>
    </source>
</reference>
<sequence length="109" mass="11356">MVKRWGPAGLALGLALLAAGCGSGPSLTGTWIMAENQSRTMTVRDDGSVSANIDVPCTGATTDQGDREYRLELDCGITKISADGVLSADGKTLTVKDPSTGQEAVWNRK</sequence>
<dbReference type="Proteomes" id="UP000199558">
    <property type="component" value="Unassembled WGS sequence"/>
</dbReference>
<dbReference type="STRING" id="946078.GA0070622_6127"/>
<evidence type="ECO:0000313" key="2">
    <source>
        <dbReference type="Proteomes" id="UP000199558"/>
    </source>
</evidence>